<evidence type="ECO:0000313" key="4">
    <source>
        <dbReference type="Proteomes" id="UP000256964"/>
    </source>
</evidence>
<feature type="region of interest" description="Disordered" evidence="1">
    <location>
        <begin position="1"/>
        <end position="32"/>
    </location>
</feature>
<organism evidence="3 4">
    <name type="scientific">Lentinus brumalis</name>
    <dbReference type="NCBI Taxonomy" id="2498619"/>
    <lineage>
        <taxon>Eukaryota</taxon>
        <taxon>Fungi</taxon>
        <taxon>Dikarya</taxon>
        <taxon>Basidiomycota</taxon>
        <taxon>Agaricomycotina</taxon>
        <taxon>Agaricomycetes</taxon>
        <taxon>Polyporales</taxon>
        <taxon>Polyporaceae</taxon>
        <taxon>Lentinus</taxon>
    </lineage>
</organism>
<evidence type="ECO:0000313" key="3">
    <source>
        <dbReference type="EMBL" id="RDX48081.1"/>
    </source>
</evidence>
<dbReference type="Proteomes" id="UP000256964">
    <property type="component" value="Unassembled WGS sequence"/>
</dbReference>
<evidence type="ECO:0000256" key="1">
    <source>
        <dbReference type="SAM" id="MobiDB-lite"/>
    </source>
</evidence>
<feature type="transmembrane region" description="Helical" evidence="2">
    <location>
        <begin position="41"/>
        <end position="60"/>
    </location>
</feature>
<keyword evidence="2" id="KW-0812">Transmembrane</keyword>
<keyword evidence="2" id="KW-0472">Membrane</keyword>
<sequence length="133" mass="14557">MVAIDHWTGGSGSRLDSQNLDAGTPPPDTIGQNHAKIPTTVIIPIVIITIAILIPLWLCLRKMQGSERVMPLYRQEHGVEKPKFCEVALMGTSRGGHIMSAPWRQLRPQQSFAVSELQAIELTIFTRATGSTG</sequence>
<gene>
    <name evidence="3" type="ORF">OH76DRAFT_1484258</name>
</gene>
<reference evidence="3 4" key="1">
    <citation type="journal article" date="2018" name="Biotechnol. Biofuels">
        <title>Integrative visual omics of the white-rot fungus Polyporus brumalis exposes the biotechnological potential of its oxidative enzymes for delignifying raw plant biomass.</title>
        <authorList>
            <person name="Miyauchi S."/>
            <person name="Rancon A."/>
            <person name="Drula E."/>
            <person name="Hage H."/>
            <person name="Chaduli D."/>
            <person name="Favel A."/>
            <person name="Grisel S."/>
            <person name="Henrissat B."/>
            <person name="Herpoel-Gimbert I."/>
            <person name="Ruiz-Duenas F.J."/>
            <person name="Chevret D."/>
            <person name="Hainaut M."/>
            <person name="Lin J."/>
            <person name="Wang M."/>
            <person name="Pangilinan J."/>
            <person name="Lipzen A."/>
            <person name="Lesage-Meessen L."/>
            <person name="Navarro D."/>
            <person name="Riley R."/>
            <person name="Grigoriev I.V."/>
            <person name="Zhou S."/>
            <person name="Raouche S."/>
            <person name="Rosso M.N."/>
        </authorList>
    </citation>
    <scope>NUCLEOTIDE SEQUENCE [LARGE SCALE GENOMIC DNA]</scope>
    <source>
        <strain evidence="3 4">BRFM 1820</strain>
    </source>
</reference>
<accession>A0A371D6B8</accession>
<evidence type="ECO:0000256" key="2">
    <source>
        <dbReference type="SAM" id="Phobius"/>
    </source>
</evidence>
<dbReference type="AlphaFoldDB" id="A0A371D6B8"/>
<protein>
    <submittedName>
        <fullName evidence="3">Uncharacterized protein</fullName>
    </submittedName>
</protein>
<keyword evidence="2" id="KW-1133">Transmembrane helix</keyword>
<keyword evidence="4" id="KW-1185">Reference proteome</keyword>
<name>A0A371D6B8_9APHY</name>
<dbReference type="EMBL" id="KZ857414">
    <property type="protein sequence ID" value="RDX48081.1"/>
    <property type="molecule type" value="Genomic_DNA"/>
</dbReference>
<proteinExistence type="predicted"/>
<dbReference type="OrthoDB" id="10564169at2759"/>